<gene>
    <name evidence="3" type="ORF">CEK71_20590</name>
</gene>
<organism evidence="3 4">
    <name type="scientific">Methylovulum psychrotolerans</name>
    <dbReference type="NCBI Taxonomy" id="1704499"/>
    <lineage>
        <taxon>Bacteria</taxon>
        <taxon>Pseudomonadati</taxon>
        <taxon>Pseudomonadota</taxon>
        <taxon>Gammaproteobacteria</taxon>
        <taxon>Methylococcales</taxon>
        <taxon>Methylococcaceae</taxon>
        <taxon>Methylovulum</taxon>
    </lineage>
</organism>
<dbReference type="KEGG" id="mpsy:CEK71_20590"/>
<keyword evidence="1" id="KW-1133">Transmembrane helix</keyword>
<dbReference type="PANTHER" id="PTHR12121">
    <property type="entry name" value="CARBON CATABOLITE REPRESSOR PROTEIN 4"/>
    <property type="match status" value="1"/>
</dbReference>
<dbReference type="PANTHER" id="PTHR12121:SF36">
    <property type="entry name" value="ENDONUCLEASE_EXONUCLEASE_PHOSPHATASE DOMAIN-CONTAINING PROTEIN"/>
    <property type="match status" value="1"/>
</dbReference>
<evidence type="ECO:0000313" key="4">
    <source>
        <dbReference type="Proteomes" id="UP000197019"/>
    </source>
</evidence>
<keyword evidence="1" id="KW-0472">Membrane</keyword>
<name>A0A1Z4C3Z0_9GAMM</name>
<dbReference type="InterPro" id="IPR005135">
    <property type="entry name" value="Endo/exonuclease/phosphatase"/>
</dbReference>
<accession>A0A1Z4C3Z0</accession>
<dbReference type="Gene3D" id="3.60.10.10">
    <property type="entry name" value="Endonuclease/exonuclease/phosphatase"/>
    <property type="match status" value="1"/>
</dbReference>
<dbReference type="OrthoDB" id="9793162at2"/>
<protein>
    <recommendedName>
        <fullName evidence="2">Endonuclease/exonuclease/phosphatase domain-containing protein</fullName>
    </recommendedName>
</protein>
<sequence length="344" mass="38210">MAFAVPVRHYKPFLFEGCPLVWLKRIAVSLVVLVVAVFAVLRYQGVQRLAAYTGGGLARPLPDAARWAGQSCTVAPMQVLSYNVMYGSAFIEAMAARFKHGETGKGELPWSVRLPEIRARIAEYNADLIGLQEMGTAADVAMIVPPEQYSLVSYRQGSVEYADSALLYRTARFEQLDAGQLWLGNDPELPMSLGFRRLSMIRYVNWVLLRDKASGFTFLYANTHFDNAGVNKDPSSLLFRARVAGLAKQMPVIVTGDFNTTAQEARYQHIIGANVQPPLLANAYSLAHNPPVPPQLHPDKRIDHIFVGGPCHIEADNWLLDTRPLQNGLPMSDHDLLTAQVRFF</sequence>
<proteinExistence type="predicted"/>
<feature type="transmembrane region" description="Helical" evidence="1">
    <location>
        <begin position="20"/>
        <end position="41"/>
    </location>
</feature>
<dbReference type="GO" id="GO:0000175">
    <property type="term" value="F:3'-5'-RNA exonuclease activity"/>
    <property type="evidence" value="ECO:0007669"/>
    <property type="project" value="TreeGrafter"/>
</dbReference>
<dbReference type="AlphaFoldDB" id="A0A1Z4C3Z0"/>
<dbReference type="InterPro" id="IPR036691">
    <property type="entry name" value="Endo/exonu/phosph_ase_sf"/>
</dbReference>
<reference evidence="3 4" key="1">
    <citation type="submission" date="2017-06" db="EMBL/GenBank/DDBJ databases">
        <title>Genome Sequencing of the methanotroph Methylovulum psychrotolerants str. HV10-M2 isolated from a high-altitude environment.</title>
        <authorList>
            <person name="Mateos-Rivera A."/>
        </authorList>
    </citation>
    <scope>NUCLEOTIDE SEQUENCE [LARGE SCALE GENOMIC DNA]</scope>
    <source>
        <strain evidence="3 4">HV10_M2</strain>
    </source>
</reference>
<dbReference type="SUPFAM" id="SSF56219">
    <property type="entry name" value="DNase I-like"/>
    <property type="match status" value="1"/>
</dbReference>
<dbReference type="Pfam" id="PF03372">
    <property type="entry name" value="Exo_endo_phos"/>
    <property type="match status" value="1"/>
</dbReference>
<keyword evidence="1" id="KW-0812">Transmembrane</keyword>
<feature type="domain" description="Endonuclease/exonuclease/phosphatase" evidence="2">
    <location>
        <begin position="114"/>
        <end position="334"/>
    </location>
</feature>
<evidence type="ECO:0000256" key="1">
    <source>
        <dbReference type="SAM" id="Phobius"/>
    </source>
</evidence>
<evidence type="ECO:0000313" key="3">
    <source>
        <dbReference type="EMBL" id="ASF48266.1"/>
    </source>
</evidence>
<dbReference type="Proteomes" id="UP000197019">
    <property type="component" value="Chromosome"/>
</dbReference>
<evidence type="ECO:0000259" key="2">
    <source>
        <dbReference type="Pfam" id="PF03372"/>
    </source>
</evidence>
<keyword evidence="4" id="KW-1185">Reference proteome</keyword>
<dbReference type="RefSeq" id="WP_088621136.1">
    <property type="nucleotide sequence ID" value="NZ_CP022129.1"/>
</dbReference>
<dbReference type="InterPro" id="IPR050410">
    <property type="entry name" value="CCR4/nocturin_mRNA_transcr"/>
</dbReference>
<dbReference type="EMBL" id="CP022129">
    <property type="protein sequence ID" value="ASF48266.1"/>
    <property type="molecule type" value="Genomic_DNA"/>
</dbReference>